<dbReference type="EMBL" id="SGPM01000134">
    <property type="protein sequence ID" value="THH29226.1"/>
    <property type="molecule type" value="Genomic_DNA"/>
</dbReference>
<sequence>MHNNIFRTDCGDEVRALRYTGRDELDGRVQEALGVMQDIKEGLEPVQESTENVQDIKETLDAVQDTTNDMQGGRTELGDDMEKVNDVYVLTL</sequence>
<evidence type="ECO:0000313" key="2">
    <source>
        <dbReference type="Proteomes" id="UP000308730"/>
    </source>
</evidence>
<dbReference type="Proteomes" id="UP000308730">
    <property type="component" value="Unassembled WGS sequence"/>
</dbReference>
<protein>
    <submittedName>
        <fullName evidence="1">Uncharacterized protein</fullName>
    </submittedName>
</protein>
<comment type="caution">
    <text evidence="1">The sequence shown here is derived from an EMBL/GenBank/DDBJ whole genome shotgun (WGS) entry which is preliminary data.</text>
</comment>
<evidence type="ECO:0000313" key="1">
    <source>
        <dbReference type="EMBL" id="THH29226.1"/>
    </source>
</evidence>
<proteinExistence type="predicted"/>
<reference evidence="1 2" key="1">
    <citation type="submission" date="2019-02" db="EMBL/GenBank/DDBJ databases">
        <title>Genome sequencing of the rare red list fungi Antrodiella citrinella (Flaviporus citrinellus).</title>
        <authorList>
            <person name="Buettner E."/>
            <person name="Kellner H."/>
        </authorList>
    </citation>
    <scope>NUCLEOTIDE SEQUENCE [LARGE SCALE GENOMIC DNA]</scope>
    <source>
        <strain evidence="1 2">DSM 108506</strain>
    </source>
</reference>
<keyword evidence="2" id="KW-1185">Reference proteome</keyword>
<accession>A0A4S4MSN9</accession>
<organism evidence="1 2">
    <name type="scientific">Antrodiella citrinella</name>
    <dbReference type="NCBI Taxonomy" id="2447956"/>
    <lineage>
        <taxon>Eukaryota</taxon>
        <taxon>Fungi</taxon>
        <taxon>Dikarya</taxon>
        <taxon>Basidiomycota</taxon>
        <taxon>Agaricomycotina</taxon>
        <taxon>Agaricomycetes</taxon>
        <taxon>Polyporales</taxon>
        <taxon>Steccherinaceae</taxon>
        <taxon>Antrodiella</taxon>
    </lineage>
</organism>
<dbReference type="AlphaFoldDB" id="A0A4S4MSN9"/>
<gene>
    <name evidence="1" type="ORF">EUX98_g4976</name>
</gene>
<name>A0A4S4MSN9_9APHY</name>